<evidence type="ECO:0000313" key="2">
    <source>
        <dbReference type="EMBL" id="CAB4956867.1"/>
    </source>
</evidence>
<dbReference type="EMBL" id="CAFBMK010000416">
    <property type="protein sequence ID" value="CAB4956867.1"/>
    <property type="molecule type" value="Genomic_DNA"/>
</dbReference>
<protein>
    <submittedName>
        <fullName evidence="2">Unannotated protein</fullName>
    </submittedName>
</protein>
<dbReference type="AlphaFoldDB" id="A0A6J7KMI6"/>
<keyword evidence="1" id="KW-0175">Coiled coil</keyword>
<evidence type="ECO:0000256" key="1">
    <source>
        <dbReference type="SAM" id="Coils"/>
    </source>
</evidence>
<reference evidence="2" key="1">
    <citation type="submission" date="2020-05" db="EMBL/GenBank/DDBJ databases">
        <authorList>
            <person name="Chiriac C."/>
            <person name="Salcher M."/>
            <person name="Ghai R."/>
            <person name="Kavagutti S V."/>
        </authorList>
    </citation>
    <scope>NUCLEOTIDE SEQUENCE</scope>
</reference>
<sequence>MLERRAEQQQDLTKELRQLKKIVGQQQDQIDELVRRLD</sequence>
<proteinExistence type="predicted"/>
<feature type="coiled-coil region" evidence="1">
    <location>
        <begin position="2"/>
        <end position="36"/>
    </location>
</feature>
<accession>A0A6J7KMI6</accession>
<organism evidence="2">
    <name type="scientific">freshwater metagenome</name>
    <dbReference type="NCBI Taxonomy" id="449393"/>
    <lineage>
        <taxon>unclassified sequences</taxon>
        <taxon>metagenomes</taxon>
        <taxon>ecological metagenomes</taxon>
    </lineage>
</organism>
<gene>
    <name evidence="2" type="ORF">UFOPK3564_03811</name>
</gene>
<name>A0A6J7KMI6_9ZZZZ</name>